<comment type="caution">
    <text evidence="7">Lacks conserved residue(s) required for the propagation of feature annotation.</text>
</comment>
<feature type="region of interest" description="Disordered" evidence="8">
    <location>
        <begin position="9"/>
        <end position="34"/>
    </location>
</feature>
<dbReference type="Pfam" id="PF06963">
    <property type="entry name" value="FPN1"/>
    <property type="match status" value="1"/>
</dbReference>
<keyword evidence="6 7" id="KW-0472">Membrane</keyword>
<name>A0A165CZ72_EXIGL</name>
<feature type="transmembrane region" description="Helical" evidence="7">
    <location>
        <begin position="140"/>
        <end position="161"/>
    </location>
</feature>
<dbReference type="GO" id="GO:0005381">
    <property type="term" value="F:iron ion transmembrane transporter activity"/>
    <property type="evidence" value="ECO:0007669"/>
    <property type="project" value="UniProtKB-UniRule"/>
</dbReference>
<feature type="transmembrane region" description="Helical" evidence="7">
    <location>
        <begin position="84"/>
        <end position="103"/>
    </location>
</feature>
<keyword evidence="5 7" id="KW-1133">Transmembrane helix</keyword>
<proteinExistence type="inferred from homology"/>
<reference evidence="9 10" key="1">
    <citation type="journal article" date="2016" name="Mol. Biol. Evol.">
        <title>Comparative Genomics of Early-Diverging Mushroom-Forming Fungi Provides Insights into the Origins of Lignocellulose Decay Capabilities.</title>
        <authorList>
            <person name="Nagy L.G."/>
            <person name="Riley R."/>
            <person name="Tritt A."/>
            <person name="Adam C."/>
            <person name="Daum C."/>
            <person name="Floudas D."/>
            <person name="Sun H."/>
            <person name="Yadav J.S."/>
            <person name="Pangilinan J."/>
            <person name="Larsson K.H."/>
            <person name="Matsuura K."/>
            <person name="Barry K."/>
            <person name="Labutti K."/>
            <person name="Kuo R."/>
            <person name="Ohm R.A."/>
            <person name="Bhattacharya S.S."/>
            <person name="Shirouzu T."/>
            <person name="Yoshinaga Y."/>
            <person name="Martin F.M."/>
            <person name="Grigoriev I.V."/>
            <person name="Hibbett D.S."/>
        </authorList>
    </citation>
    <scope>NUCLEOTIDE SEQUENCE [LARGE SCALE GENOMIC DNA]</scope>
    <source>
        <strain evidence="9 10">HHB12029</strain>
    </source>
</reference>
<evidence type="ECO:0000313" key="9">
    <source>
        <dbReference type="EMBL" id="KZV83481.1"/>
    </source>
</evidence>
<evidence type="ECO:0000256" key="4">
    <source>
        <dbReference type="ARBA" id="ARBA00022692"/>
    </source>
</evidence>
<feature type="compositionally biased region" description="Basic and acidic residues" evidence="8">
    <location>
        <begin position="24"/>
        <end position="34"/>
    </location>
</feature>
<feature type="region of interest" description="Disordered" evidence="8">
    <location>
        <begin position="251"/>
        <end position="273"/>
    </location>
</feature>
<keyword evidence="3 7" id="KW-0813">Transport</keyword>
<evidence type="ECO:0000256" key="2">
    <source>
        <dbReference type="ARBA" id="ARBA00006279"/>
    </source>
</evidence>
<evidence type="ECO:0000256" key="7">
    <source>
        <dbReference type="RuleBase" id="RU365065"/>
    </source>
</evidence>
<gene>
    <name evidence="9" type="ORF">EXIGLDRAFT_625586</name>
</gene>
<dbReference type="PANTHER" id="PTHR11660">
    <property type="entry name" value="SOLUTE CARRIER FAMILY 40 MEMBER"/>
    <property type="match status" value="1"/>
</dbReference>
<dbReference type="Proteomes" id="UP000077266">
    <property type="component" value="Unassembled WGS sequence"/>
</dbReference>
<keyword evidence="4 7" id="KW-0812">Transmembrane</keyword>
<comment type="subcellular location">
    <subcellularLocation>
        <location evidence="1 7">Membrane</location>
        <topology evidence="1 7">Multi-pass membrane protein</topology>
    </subcellularLocation>
</comment>
<evidence type="ECO:0000313" key="10">
    <source>
        <dbReference type="Proteomes" id="UP000077266"/>
    </source>
</evidence>
<dbReference type="PANTHER" id="PTHR11660:SF57">
    <property type="entry name" value="SOLUTE CARRIER FAMILY 40 MEMBER"/>
    <property type="match status" value="1"/>
</dbReference>
<keyword evidence="7" id="KW-0406">Ion transport</keyword>
<comment type="similarity">
    <text evidence="2 7">Belongs to the ferroportin (FP) (TC 2.A.100) family. SLC40A subfamily.</text>
</comment>
<keyword evidence="10" id="KW-1185">Reference proteome</keyword>
<dbReference type="GO" id="GO:0016020">
    <property type="term" value="C:membrane"/>
    <property type="evidence" value="ECO:0007669"/>
    <property type="project" value="UniProtKB-SubCell"/>
</dbReference>
<protein>
    <recommendedName>
        <fullName evidence="7">Solute carrier family 40 member</fullName>
    </recommendedName>
</protein>
<feature type="transmembrane region" description="Helical" evidence="7">
    <location>
        <begin position="401"/>
        <end position="423"/>
    </location>
</feature>
<dbReference type="EMBL" id="KV426269">
    <property type="protein sequence ID" value="KZV83481.1"/>
    <property type="molecule type" value="Genomic_DNA"/>
</dbReference>
<evidence type="ECO:0000256" key="6">
    <source>
        <dbReference type="ARBA" id="ARBA00023136"/>
    </source>
</evidence>
<feature type="transmembrane region" description="Helical" evidence="7">
    <location>
        <begin position="215"/>
        <end position="243"/>
    </location>
</feature>
<evidence type="ECO:0000256" key="1">
    <source>
        <dbReference type="ARBA" id="ARBA00004141"/>
    </source>
</evidence>
<organism evidence="9 10">
    <name type="scientific">Exidia glandulosa HHB12029</name>
    <dbReference type="NCBI Taxonomy" id="1314781"/>
    <lineage>
        <taxon>Eukaryota</taxon>
        <taxon>Fungi</taxon>
        <taxon>Dikarya</taxon>
        <taxon>Basidiomycota</taxon>
        <taxon>Agaricomycotina</taxon>
        <taxon>Agaricomycetes</taxon>
        <taxon>Auriculariales</taxon>
        <taxon>Exidiaceae</taxon>
        <taxon>Exidia</taxon>
    </lineage>
</organism>
<feature type="transmembrane region" description="Helical" evidence="7">
    <location>
        <begin position="469"/>
        <end position="490"/>
    </location>
</feature>
<feature type="transmembrane region" description="Helical" evidence="7">
    <location>
        <begin position="335"/>
        <end position="357"/>
    </location>
</feature>
<evidence type="ECO:0000256" key="8">
    <source>
        <dbReference type="SAM" id="MobiDB-lite"/>
    </source>
</evidence>
<dbReference type="InterPro" id="IPR036259">
    <property type="entry name" value="MFS_trans_sf"/>
</dbReference>
<dbReference type="InterPro" id="IPR009716">
    <property type="entry name" value="Ferroportin-1"/>
</dbReference>
<dbReference type="InParanoid" id="A0A165CZ72"/>
<dbReference type="SUPFAM" id="SSF103473">
    <property type="entry name" value="MFS general substrate transporter"/>
    <property type="match status" value="1"/>
</dbReference>
<sequence length="510" mass="55850">MAAVELAVLDEQGTEGPATGSIDDGTRRADVQAEPERWSPSRKAVAVLALQHFSFAWNQRTVEFALVICLVILFPDSLVPSSLVALTSALAVILLSGWIGSFVDKTNRLTMVRVFLFSAYGSDASQALGHRTTLDSKSAAIVRLLLAAAVIFAAATEVIAVGHNVAFMRDWVVAIAGDDMNLLTRLNTILRRVDLVCKLVAPLFVSALTSTLSPALAVGILLAVAGVSFLFEIGWIGFTYRAFPPLAQMSRPRSPSPRADNGTASDPVSSSTRLRRIRERSLRGLRTAFEDWKTFVKMPVFLSSLAISFLYFTTLSFDGSLINYMLNVRHWQDSFIAGMRGIGVVSGLLGTALMPWLERKLGLVRAGHWSIWFQVLCLLPAVLSFYIGIRHSNQGESFPVWNSVMLLAGVLLSRIGLWSFDLVQLKELQTELDPHPRRNALTGLQYSLQSVFGAATSILTIIVSNPQNFGVTAVVSFSAVVSGAVCYAAYVKRSRHHLFHFYWPIGRKSS</sequence>
<feature type="transmembrane region" description="Helical" evidence="7">
    <location>
        <begin position="369"/>
        <end position="389"/>
    </location>
</feature>
<evidence type="ECO:0000256" key="5">
    <source>
        <dbReference type="ARBA" id="ARBA00022989"/>
    </source>
</evidence>
<feature type="transmembrane region" description="Helical" evidence="7">
    <location>
        <begin position="295"/>
        <end position="315"/>
    </location>
</feature>
<dbReference type="AlphaFoldDB" id="A0A165CZ72"/>
<comment type="function">
    <text evidence="7">May be involved in iron transport and iron homeostasis.</text>
</comment>
<dbReference type="STRING" id="1314781.A0A165CZ72"/>
<feature type="transmembrane region" description="Helical" evidence="7">
    <location>
        <begin position="444"/>
        <end position="463"/>
    </location>
</feature>
<evidence type="ECO:0000256" key="3">
    <source>
        <dbReference type="ARBA" id="ARBA00022448"/>
    </source>
</evidence>
<accession>A0A165CZ72</accession>
<dbReference type="OrthoDB" id="648861at2759"/>